<dbReference type="InterPro" id="IPR027417">
    <property type="entry name" value="P-loop_NTPase"/>
</dbReference>
<evidence type="ECO:0000256" key="11">
    <source>
        <dbReference type="ARBA" id="ARBA00022840"/>
    </source>
</evidence>
<dbReference type="GO" id="GO:0005874">
    <property type="term" value="C:microtubule"/>
    <property type="evidence" value="ECO:0007669"/>
    <property type="project" value="UniProtKB-KW"/>
</dbReference>
<dbReference type="GO" id="GO:0030030">
    <property type="term" value="P:cell projection organization"/>
    <property type="evidence" value="ECO:0007669"/>
    <property type="project" value="UniProtKB-KW"/>
</dbReference>
<dbReference type="GO" id="GO:0007018">
    <property type="term" value="P:microtubule-based movement"/>
    <property type="evidence" value="ECO:0007669"/>
    <property type="project" value="InterPro"/>
</dbReference>
<dbReference type="Gene3D" id="6.10.140.1060">
    <property type="match status" value="1"/>
</dbReference>
<dbReference type="Gene3D" id="1.20.140.100">
    <property type="entry name" value="Dynein heavy chain, N-terminal domain 2"/>
    <property type="match status" value="1"/>
</dbReference>
<dbReference type="Proteomes" id="UP001152799">
    <property type="component" value="Chromosome 8"/>
</dbReference>
<dbReference type="GO" id="GO:0005524">
    <property type="term" value="F:ATP binding"/>
    <property type="evidence" value="ECO:0007669"/>
    <property type="project" value="UniProtKB-KW"/>
</dbReference>
<dbReference type="EMBL" id="OU892284">
    <property type="protein sequence ID" value="CAG9772440.1"/>
    <property type="molecule type" value="Genomic_DNA"/>
</dbReference>
<evidence type="ECO:0000256" key="1">
    <source>
        <dbReference type="ARBA" id="ARBA00004138"/>
    </source>
</evidence>
<dbReference type="InterPro" id="IPR013594">
    <property type="entry name" value="Dynein_heavy_tail"/>
</dbReference>
<dbReference type="Gene3D" id="1.20.920.30">
    <property type="match status" value="1"/>
</dbReference>
<dbReference type="Pfam" id="PF03028">
    <property type="entry name" value="Dynein_heavy"/>
    <property type="match status" value="1"/>
</dbReference>
<feature type="domain" description="Cytoplasmic dynein 2 heavy chain 1 AAA+ ATPase" evidence="30">
    <location>
        <begin position="2093"/>
        <end position="2184"/>
    </location>
</feature>
<keyword evidence="11" id="KW-0067">ATP-binding</keyword>
<dbReference type="InterPro" id="IPR035699">
    <property type="entry name" value="AAA_6"/>
</dbReference>
<keyword evidence="33" id="KW-1185">Reference proteome</keyword>
<dbReference type="Gene3D" id="1.10.8.710">
    <property type="match status" value="1"/>
</dbReference>
<dbReference type="InterPro" id="IPR043157">
    <property type="entry name" value="Dynein_AAA1S"/>
</dbReference>
<dbReference type="GO" id="GO:0051959">
    <property type="term" value="F:dynein light intermediate chain binding"/>
    <property type="evidence" value="ECO:0007669"/>
    <property type="project" value="InterPro"/>
</dbReference>
<evidence type="ECO:0000256" key="3">
    <source>
        <dbReference type="ARBA" id="ARBA00004245"/>
    </source>
</evidence>
<evidence type="ECO:0000259" key="24">
    <source>
        <dbReference type="Pfam" id="PF12774"/>
    </source>
</evidence>
<dbReference type="Gene3D" id="1.10.8.1220">
    <property type="match status" value="1"/>
</dbReference>
<dbReference type="InterPro" id="IPR013602">
    <property type="entry name" value="Dynein_heavy_linker"/>
</dbReference>
<comment type="subcellular location">
    <subcellularLocation>
        <location evidence="2">Cell membrane</location>
        <topology evidence="2">Peripheral membrane protein</topology>
    </subcellularLocation>
    <subcellularLocation>
        <location evidence="1">Cell projection</location>
        <location evidence="1">Cilium</location>
    </subcellularLocation>
    <subcellularLocation>
        <location evidence="3">Cytoplasm</location>
        <location evidence="3">Cytoskeleton</location>
    </subcellularLocation>
</comment>
<evidence type="ECO:0000259" key="25">
    <source>
        <dbReference type="Pfam" id="PF12777"/>
    </source>
</evidence>
<evidence type="ECO:0000256" key="13">
    <source>
        <dbReference type="ARBA" id="ARBA00023054"/>
    </source>
</evidence>
<keyword evidence="6" id="KW-1003">Cell membrane</keyword>
<dbReference type="Pfam" id="PF12777">
    <property type="entry name" value="MT"/>
    <property type="match status" value="1"/>
</dbReference>
<dbReference type="Pfam" id="PF18198">
    <property type="entry name" value="AAA_lid_11"/>
    <property type="match status" value="1"/>
</dbReference>
<dbReference type="Pfam" id="PF08393">
    <property type="entry name" value="DHC_N2"/>
    <property type="match status" value="1"/>
</dbReference>
<dbReference type="Pfam" id="PF12780">
    <property type="entry name" value="AAA_8"/>
    <property type="match status" value="1"/>
</dbReference>
<dbReference type="Gene3D" id="1.20.1270.280">
    <property type="match status" value="1"/>
</dbReference>
<evidence type="ECO:0000259" key="29">
    <source>
        <dbReference type="Pfam" id="PF18199"/>
    </source>
</evidence>
<dbReference type="InterPro" id="IPR042219">
    <property type="entry name" value="AAA_lid_11_sf"/>
</dbReference>
<organism evidence="32 33">
    <name type="scientific">Ceutorhynchus assimilis</name>
    <name type="common">cabbage seed weevil</name>
    <dbReference type="NCBI Taxonomy" id="467358"/>
    <lineage>
        <taxon>Eukaryota</taxon>
        <taxon>Metazoa</taxon>
        <taxon>Ecdysozoa</taxon>
        <taxon>Arthropoda</taxon>
        <taxon>Hexapoda</taxon>
        <taxon>Insecta</taxon>
        <taxon>Pterygota</taxon>
        <taxon>Neoptera</taxon>
        <taxon>Endopterygota</taxon>
        <taxon>Coleoptera</taxon>
        <taxon>Polyphaga</taxon>
        <taxon>Cucujiformia</taxon>
        <taxon>Curculionidae</taxon>
        <taxon>Ceutorhynchinae</taxon>
        <taxon>Ceutorhynchus</taxon>
    </lineage>
</organism>
<sequence length="4175" mass="481377">MADLLKKTIIQIARLQLGETFLDNDASLIQQNVEGIEFLREFLENENDLVLCVFLEKNGNLKFSKTLPDFECEKTIVFSKRQSINANNEDFLKLLQFNTVTGTPTLDLYEFLNKIFTPKLQKHYNKNIKRKIFTLQTNLRTLILTENAKYPIEQGNGFPLTFVNSIEDELKYWDSVSSSKADKLTRKSAENFIKCLNSIAKDFSIIESLPINEVEDLLERSHNTLDDLWRCDPSFSKERIKNLMDIIGHDLWKVTLKQFSECDIWKDEFNKIIEKCVQSLTLGEKWLTTCKQLTGLFWPNYSGNPWKDDVYQPGELVQFVTTIREVMSIRTVHKQLLKLSTVEEQSELDCEIIFKPFKDLEVFTYEDTISNDLLKARKEFEYLLQPAEEKVALKLKKQLMSINANTRQLIYEFTRYSELINRPVVKKSLHAERQLLLNSLNEYVAQIQSQSNLETSKIITRQETSETIKELIFIRQLEAKANEVLFVLEKLLQDLDGYNGVKEFVLGVVTDLKAQHSELFDAWSSDVVADIKNNKLSLKETGPVIQFSKDKLMKVNYPSRLITLISEIRQLKAMGYNIPSLIDETSDHAKKFMKFARILEQIANFHNTIGDRMIPSQKPMMLISALELSKLVQEQEVVSWGQEKHVEKYVNTLKKTVEKLSQSNNLLTSFHIEIIDKIRDLENVSLLKELARWNETIKNIKNITSNVENKGYKNLQSWKTEIDTKICEVLEKEYSKNLKSLHLSLEEIRVDLIYRNSALDFSPNKEILEQMYEQQLKKYLNIPKSFKGISDSSENIYSRIIDRNQDVLANISKEKEQLFTQLDAVIKHWQSWLQLEPLDAKKLTSWQHWDLHFRASKTFGQEIAKLPSTEERVGCFLIGLSRLRSDLESHNRSYWDQLVYSLKDSIAQDVVKLQNYIDPSTAALTKQPVTLEEIGQSGFNYSNITAAHEEMEITFKEMLNKSQTLASWSREQVDSVNRLKGAWERLGSLISNQQHIMAKQMETIRTSLNIQQENLLKEIERFEAKWTQINTIHKSFDINENTIEGVNKLFQEIKAKRAEWGLVLEKKEALYSNYVKFNMEKPDIVIISEVENSLKEDETSWAIFEEFNLEFQKFCRQYWIVFRKKYYEIEDFIKSWEEKFSVEKSLPKFMPVVLQDLQKYKDIIPTLKYVKGEDFSEKHWNDVFSILKIEPKPIDQILLKDFLDAHENIKSNSKELQSLCKKAASEIVIRQALKDIDQWEVQTKFLLNSHSDSNGKMVMLVKEFKEILNAIGDHQILLQSLKHSNNFDAFAEKTNSWEIKLENLNGYLNSLAHIQKKWLYLQPIFGSGTLAQEKSRFDRLDRDFRKIMSFIEKDTRVTEICKYPNLKDTLKSILDQLSRCQHSLDAFLKEKRDIFSRFLFLSDDDLLEIIGQSSKEQVIQSHLKKLFAGIHSVQLDSAGDNIIAMRSLHGETVRLGSPIEIKRPVEVWLGQLVKEMQSALKDLLVSCQRETQAPDPLKYPSQILCLSDNISFTLKCEQAISGMSLPGLLAKYKAQLNELSSLELNNTPDSTKSDESNVLELKLKSLLLDTIHHIRILEELLQKNVTKVTEWEWQKQLRYYTNSVGDVTVKMAKARINYSYEYLGNEQKLVRTPLTERCFLTLTQAMHLGLGGNPYGPAGTGKTESVKALGTILGRQVLVFNCDEGIDSNSMERILTGLVKTGAWGCFDEFNRLDETTLSAISMQIHAIQEALRNNLTVVKLADQEVPIDKHCGIFVTLNPAGAGYGGRNKLPDNLKQLFRPVVMTHPDHEEIARTSLHCDGYRFADSIAKKIVEVFEMSRKLLSKQQHYDWGLRAIKTVLSGCQIAIKNYDITNKNLTKAEELGLVVSTLKMDITSKLTFSDTQKFNQIIANIFRNVLTIENSDIDSLKEAILETYKDLSLIPNDRQINKCLEFYKQLKQRMGVAIIGPPSSGKSTIIKIVTKAITKLQQKIKIHPVNPKGMPRQLLLGYMDHLNQWNDGVLTSYSLQVSSEPDDVWSWIICDGDIDPEWVESLNSVLDDNRIITLPSGWRIHFGPNVNFIFETHDLKNASPATISRMGIVYLSHEDVNFEEFLKTTLDRLSEDKRGYLEVLLGEFFVKAINWSMSEAEFTLNRSIISIAKSSFVQLLDVKNKYQFIVGLINGLGQQLKLEFRQMFAEKVFDWTDETPPTFPLKLYYDQDRETIETYHTDPKISVDNIDYGIPLIKTGQILKYLDILKAFLAEQNQEHLLIVGPHGSGKRLMVQHLLNDHSDVELIEINCSSNLSTNYVIHKLQQQCISVSTFKGTTLKPKKGNLVLYFRNLDLLTPDVWGSNTVIEFLSQLIEYKGYFNNKTEFIQVENVSIIGSLMPNDKMSSRFLSKLHMISIELPDKEDLSVILVAYMSAIMKACFPASNLAKTKIVKLVLTMMTIYDKVQEAYQNFRPTSPHDLVQWCTNLKYYSNTDISNFEAYLLEVLCYEALNIFVDRLSQFEEKMALIAMLDEVFRINWETIGIAQQISNTTYYAPRIDTVHKRVIFDKYSKENWQFEVQRGINQFGKENQELETIINDEILLLTSAIMRSAVIPQYHLLLVGKPGIGRKTSLKIASALLSKRIIHPPSGSFPLFHNDLKLAIQYAGIECEDVFLILEDHIFVNEQNMTLINLLMSSGEVPELYSDIEMDSLVKGLKDKLDSENFEGELIQFFANNIKKYLHVFVCLDQDNINLRDIILKCPAFSQNSGLIWLGKWSDDTMKMFPEKLIEKLGSVKGTESGLDYLDKIYKSLTNATPSRYISLIKLYWNIYKDKEMTINAKIEKLEGGVSKLTTAKDLVSELKQKAAEQQEKLAEKQEKANAALDMISNTIKGANAHKEEMEVLKQKTENENVQLVKRKAEIEEELSEVEPLIQEARSAVGNIKTESLSEIRSLRAPPEIIRDILEGVLKLMGTQDTSWNSMKIFLAKRGVKEEIRSFDATRIQTENRQAVERLMATKKDSFDQKSAKRASVAAAPLAAWVDANVKYSRVLDKIRPLEREQNKLKQNLNNAESQLSELNANLSDVDATVLKLKEQLSQYTKEAAEIEIGLNGVNQTLSSAENLVHKLKDEYLRWQEQLEELSKEIQVLPSDSLLAATFITFLSEEEENKRRNNLSKWCTALGRESFDFMSFFTTERDQLQWQSEGLSNDKVSLENAVVIEKGYLSPLLVDPNSSAISWLKVHHTKTGQNFDHITSNSSKFNTILEASIRFGKTLLIEELEEVPHSLYPILRGDYIYQGERKMIRLQGRQIDCHTNFKLIMCSRNERIQLSADIAPYICVLNFNVTYSGFIEQLLSSAITQEKPELESRRKQLLHENEELQEKLYVLQSQLLDCLAKSDGNILNNKDLLTTLNETKSSSMAVADALNESNKIRTVLRKEFEIFLDISSFGSKLYFACKEFTKYDVLYSLSTKAYSRLFLICLQTIQSQQENPDLQKKHLFQIVYNYMSRGMFKNDRLSFFFHSVYRMFPNDIPEEEMNIFLDNVPYQETIESSDLPSWIPPLSIPKILNLKTYLPNVYAKAQLNERTLWSSFMESTQLDKDFPKHCQLSEFKKLLLIQALRPVKLLTCIENCCLRISGLRTVDPPVLSLQFVLKESNPQEPILLVTTSGMDPSIEIRDLARQLNHGFVEIAMGQGKESKALESLEECRKSGSWLILKNLHLVTYWLPSLAQNLRKSESVDNFRLWLISESTEKFNSVLSQNSLKIAYEEPQGIGNNMQRIYSSLGEKYNNKLNRTSARLFFVFACLHALVQERRKYVPQGWSKYYEFNHTDMQTSLSLTEDFWNVETTRIQWQFIKGLLNDAVYGGRIENIDDISILEAYLKIYFKDEVLSHKWKPYGLNLSLPNTGHNKEYLQIIKQFPNKDHPSMFGLPENIDEARENHLSLKLIQQLKGFYQNQTPKDINFKELYPYFNKWKKLNQEGFVYDEYAKGINLIQIIHKCFMILNKISKGTIEADDNYIEVAKCILKSQTPKSWLDVWNGPKDPSQYLQEVLQKTIFLSQWKSANIDNLMKQPVKLSMFFNPETYLACTKQDFARSSQVSLEDLILRTTWNRSSGNAIILSDLLIEGGLLENDTLRECKSDSGTINLVPNCYLSWIEKGQTQTDDLLEFPLYTTSNRDQKIVNLQVECDVNLRETYTLSGLAFYLNY</sequence>
<proteinExistence type="inferred from homology"/>
<keyword evidence="5" id="KW-0217">Developmental protein</keyword>
<keyword evidence="8" id="KW-0493">Microtubule</keyword>
<dbReference type="InterPro" id="IPR042222">
    <property type="entry name" value="Dynein_2_N"/>
</dbReference>
<dbReference type="InterPro" id="IPR041228">
    <property type="entry name" value="Dynein_C"/>
</dbReference>
<evidence type="ECO:0000256" key="6">
    <source>
        <dbReference type="ARBA" id="ARBA00022475"/>
    </source>
</evidence>
<keyword evidence="12" id="KW-0243">Dynein</keyword>
<dbReference type="Pfam" id="PF12775">
    <property type="entry name" value="AAA_7"/>
    <property type="match status" value="1"/>
</dbReference>
<dbReference type="Gene3D" id="1.20.920.20">
    <property type="match status" value="1"/>
</dbReference>
<evidence type="ECO:0000259" key="22">
    <source>
        <dbReference type="Pfam" id="PF08385"/>
    </source>
</evidence>
<feature type="coiled-coil region" evidence="20">
    <location>
        <begin position="3023"/>
        <end position="3113"/>
    </location>
</feature>
<dbReference type="GO" id="GO:0005929">
    <property type="term" value="C:cilium"/>
    <property type="evidence" value="ECO:0007669"/>
    <property type="project" value="UniProtKB-SubCell"/>
</dbReference>
<feature type="domain" description="Dynein heavy chain region D6 P-loop" evidence="21">
    <location>
        <begin position="3626"/>
        <end position="3733"/>
    </location>
</feature>
<keyword evidence="15" id="KW-0472">Membrane</keyword>
<evidence type="ECO:0000256" key="17">
    <source>
        <dbReference type="ARBA" id="ARBA00023212"/>
    </source>
</evidence>
<dbReference type="InterPro" id="IPR054354">
    <property type="entry name" value="DYNC2H1-like_lid"/>
</dbReference>
<evidence type="ECO:0000259" key="30">
    <source>
        <dbReference type="Pfam" id="PF21264"/>
    </source>
</evidence>
<feature type="domain" description="Dynein heavy chain coiled coil stalk" evidence="25">
    <location>
        <begin position="2812"/>
        <end position="3141"/>
    </location>
</feature>
<evidence type="ECO:0000256" key="15">
    <source>
        <dbReference type="ARBA" id="ARBA00023136"/>
    </source>
</evidence>
<feature type="domain" description="Dynein heavy chain linker" evidence="23">
    <location>
        <begin position="1088"/>
        <end position="1487"/>
    </location>
</feature>
<dbReference type="Gene3D" id="1.10.8.720">
    <property type="entry name" value="Region D6 of dynein motor"/>
    <property type="match status" value="1"/>
</dbReference>
<feature type="coiled-coil region" evidence="20">
    <location>
        <begin position="2821"/>
        <end position="2894"/>
    </location>
</feature>
<dbReference type="InterPro" id="IPR049400">
    <property type="entry name" value="DYNC2H1_AAA_dom"/>
</dbReference>
<dbReference type="Pfam" id="PF12781">
    <property type="entry name" value="AAA_9"/>
    <property type="match status" value="1"/>
</dbReference>
<dbReference type="Gene3D" id="3.10.490.20">
    <property type="match status" value="1"/>
</dbReference>
<keyword evidence="18" id="KW-0966">Cell projection</keyword>
<dbReference type="OrthoDB" id="447173at2759"/>
<evidence type="ECO:0000256" key="10">
    <source>
        <dbReference type="ARBA" id="ARBA00022794"/>
    </source>
</evidence>
<evidence type="ECO:0000259" key="23">
    <source>
        <dbReference type="Pfam" id="PF08393"/>
    </source>
</evidence>
<keyword evidence="9" id="KW-0547">Nucleotide-binding</keyword>
<dbReference type="Pfam" id="PF22597">
    <property type="entry name" value="DYN_lid"/>
    <property type="match status" value="1"/>
</dbReference>
<evidence type="ECO:0000256" key="2">
    <source>
        <dbReference type="ARBA" id="ARBA00004202"/>
    </source>
</evidence>
<evidence type="ECO:0000256" key="7">
    <source>
        <dbReference type="ARBA" id="ARBA00022490"/>
    </source>
</evidence>
<dbReference type="InterPro" id="IPR026983">
    <property type="entry name" value="DHC"/>
</dbReference>
<dbReference type="Pfam" id="PF12774">
    <property type="entry name" value="AAA_6"/>
    <property type="match status" value="1"/>
</dbReference>
<protein>
    <recommendedName>
        <fullName evidence="19">Cytoplasmic dynein 2 heavy chain 1</fullName>
    </recommendedName>
</protein>
<evidence type="ECO:0000256" key="18">
    <source>
        <dbReference type="ARBA" id="ARBA00023273"/>
    </source>
</evidence>
<dbReference type="InterPro" id="IPR035706">
    <property type="entry name" value="AAA_9"/>
</dbReference>
<feature type="coiled-coil region" evidence="20">
    <location>
        <begin position="3331"/>
        <end position="3358"/>
    </location>
</feature>
<dbReference type="Gene3D" id="3.20.180.20">
    <property type="entry name" value="Dynein heavy chain, N-terminal domain 2"/>
    <property type="match status" value="1"/>
</dbReference>
<evidence type="ECO:0000259" key="31">
    <source>
        <dbReference type="Pfam" id="PF22597"/>
    </source>
</evidence>
<name>A0A9N9QMZ9_9CUCU</name>
<evidence type="ECO:0000256" key="5">
    <source>
        <dbReference type="ARBA" id="ARBA00022473"/>
    </source>
</evidence>
<reference evidence="32" key="1">
    <citation type="submission" date="2022-01" db="EMBL/GenBank/DDBJ databases">
        <authorList>
            <person name="King R."/>
        </authorList>
    </citation>
    <scope>NUCLEOTIDE SEQUENCE</scope>
</reference>
<feature type="domain" description="Dynein heavy chain hydrolytic ATP-binding dynein motor region" evidence="24">
    <location>
        <begin position="1618"/>
        <end position="1955"/>
    </location>
</feature>
<dbReference type="GO" id="GO:0045505">
    <property type="term" value="F:dynein intermediate chain binding"/>
    <property type="evidence" value="ECO:0007669"/>
    <property type="project" value="InterPro"/>
</dbReference>
<dbReference type="GO" id="GO:0005886">
    <property type="term" value="C:plasma membrane"/>
    <property type="evidence" value="ECO:0007669"/>
    <property type="project" value="UniProtKB-SubCell"/>
</dbReference>
<evidence type="ECO:0000256" key="12">
    <source>
        <dbReference type="ARBA" id="ARBA00023017"/>
    </source>
</evidence>
<dbReference type="PANTHER" id="PTHR45703:SF22">
    <property type="entry name" value="DYNEIN CYTOPLASMIC 2 HEAVY CHAIN 1"/>
    <property type="match status" value="1"/>
</dbReference>
<feature type="domain" description="Dynein 2 heavy chain 1 cytoplasmic ATPase lid" evidence="31">
    <location>
        <begin position="2402"/>
        <end position="2493"/>
    </location>
</feature>
<comment type="similarity">
    <text evidence="4">Belongs to the dynein heavy chain family.</text>
</comment>
<dbReference type="Pfam" id="PF08385">
    <property type="entry name" value="DHC_N1"/>
    <property type="match status" value="1"/>
</dbReference>
<dbReference type="Gene3D" id="3.40.50.300">
    <property type="entry name" value="P-loop containing nucleotide triphosphate hydrolases"/>
    <property type="match status" value="5"/>
</dbReference>
<feature type="domain" description="Dynein heavy chain AAA lid" evidence="28">
    <location>
        <begin position="3766"/>
        <end position="3901"/>
    </location>
</feature>
<keyword evidence="7" id="KW-0963">Cytoplasm</keyword>
<dbReference type="InterPro" id="IPR043160">
    <property type="entry name" value="Dynein_C_barrel"/>
</dbReference>
<keyword evidence="17" id="KW-0206">Cytoskeleton</keyword>
<feature type="domain" description="Dynein heavy chain C-terminal" evidence="29">
    <location>
        <begin position="3924"/>
        <end position="4171"/>
    </location>
</feature>
<evidence type="ECO:0000256" key="14">
    <source>
        <dbReference type="ARBA" id="ARBA00023069"/>
    </source>
</evidence>
<evidence type="ECO:0000256" key="8">
    <source>
        <dbReference type="ARBA" id="ARBA00022701"/>
    </source>
</evidence>
<dbReference type="FunFam" id="3.20.180.20:FF:000002">
    <property type="entry name" value="Cytoplasmic dynein heavy chain 1"/>
    <property type="match status" value="1"/>
</dbReference>
<feature type="domain" description="Dynein heavy chain AAA module D4" evidence="26">
    <location>
        <begin position="2565"/>
        <end position="2765"/>
    </location>
</feature>
<dbReference type="PANTHER" id="PTHR45703">
    <property type="entry name" value="DYNEIN HEAVY CHAIN"/>
    <property type="match status" value="1"/>
</dbReference>
<dbReference type="Pfam" id="PF21264">
    <property type="entry name" value="DYNC2H1_AAA_dom"/>
    <property type="match status" value="1"/>
</dbReference>
<gene>
    <name evidence="32" type="ORF">CEUTPL_LOCUS12852</name>
</gene>
<keyword evidence="14" id="KW-0969">Cilium</keyword>
<accession>A0A9N9QMZ9</accession>
<dbReference type="Pfam" id="PF18199">
    <property type="entry name" value="Dynein_C"/>
    <property type="match status" value="1"/>
</dbReference>
<dbReference type="GO" id="GO:0030286">
    <property type="term" value="C:dynein complex"/>
    <property type="evidence" value="ECO:0007669"/>
    <property type="project" value="UniProtKB-KW"/>
</dbReference>
<keyword evidence="13 20" id="KW-0175">Coiled coil</keyword>
<evidence type="ECO:0000256" key="16">
    <source>
        <dbReference type="ARBA" id="ARBA00023175"/>
    </source>
</evidence>
<dbReference type="FunFam" id="3.40.50.300:FF:000071">
    <property type="entry name" value="Cytoplasmic dynein heavy chain 1"/>
    <property type="match status" value="1"/>
</dbReference>
<feature type="domain" description="Dynein heavy chain ATP-binding dynein motor region" evidence="27">
    <location>
        <begin position="3169"/>
        <end position="3389"/>
    </location>
</feature>
<dbReference type="FunFam" id="1.20.920.20:FF:000002">
    <property type="entry name" value="Cytoplasmic dynein 1 heavy chain"/>
    <property type="match status" value="1"/>
</dbReference>
<dbReference type="Gene3D" id="1.20.58.1120">
    <property type="match status" value="1"/>
</dbReference>
<dbReference type="InterPro" id="IPR041658">
    <property type="entry name" value="AAA_lid_11"/>
</dbReference>
<dbReference type="SUPFAM" id="SSF90257">
    <property type="entry name" value="Myosin rod fragments"/>
    <property type="match status" value="1"/>
</dbReference>
<evidence type="ECO:0000313" key="33">
    <source>
        <dbReference type="Proteomes" id="UP001152799"/>
    </source>
</evidence>
<keyword evidence="16" id="KW-0505">Motor protein</keyword>
<evidence type="ECO:0000259" key="27">
    <source>
        <dbReference type="Pfam" id="PF12781"/>
    </source>
</evidence>
<evidence type="ECO:0000313" key="32">
    <source>
        <dbReference type="EMBL" id="CAG9772440.1"/>
    </source>
</evidence>
<evidence type="ECO:0000259" key="26">
    <source>
        <dbReference type="Pfam" id="PF12780"/>
    </source>
</evidence>
<evidence type="ECO:0000256" key="20">
    <source>
        <dbReference type="SAM" id="Coils"/>
    </source>
</evidence>
<feature type="domain" description="Dynein heavy chain tail" evidence="22">
    <location>
        <begin position="187"/>
        <end position="647"/>
    </location>
</feature>
<evidence type="ECO:0000256" key="4">
    <source>
        <dbReference type="ARBA" id="ARBA00008887"/>
    </source>
</evidence>
<dbReference type="InterPro" id="IPR004273">
    <property type="entry name" value="Dynein_heavy_D6_P-loop"/>
</dbReference>
<dbReference type="InterPro" id="IPR024743">
    <property type="entry name" value="Dynein_HC_stalk"/>
</dbReference>
<dbReference type="InterPro" id="IPR042228">
    <property type="entry name" value="Dynein_linker_3"/>
</dbReference>
<dbReference type="InterPro" id="IPR024317">
    <property type="entry name" value="Dynein_heavy_chain_D4_dom"/>
</dbReference>
<evidence type="ECO:0000256" key="19">
    <source>
        <dbReference type="ARBA" id="ARBA00023902"/>
    </source>
</evidence>
<dbReference type="SUPFAM" id="SSF52540">
    <property type="entry name" value="P-loop containing nucleoside triphosphate hydrolases"/>
    <property type="match status" value="3"/>
</dbReference>
<evidence type="ECO:0000259" key="21">
    <source>
        <dbReference type="Pfam" id="PF03028"/>
    </source>
</evidence>
<evidence type="ECO:0000256" key="9">
    <source>
        <dbReference type="ARBA" id="ARBA00022741"/>
    </source>
</evidence>
<evidence type="ECO:0000259" key="28">
    <source>
        <dbReference type="Pfam" id="PF18198"/>
    </source>
</evidence>
<keyword evidence="10" id="KW-0970">Cilium biogenesis/degradation</keyword>
<dbReference type="GO" id="GO:0008569">
    <property type="term" value="F:minus-end-directed microtubule motor activity"/>
    <property type="evidence" value="ECO:0007669"/>
    <property type="project" value="InterPro"/>
</dbReference>